<feature type="region of interest" description="Disordered" evidence="1">
    <location>
        <begin position="30"/>
        <end position="51"/>
    </location>
</feature>
<reference evidence="2 3" key="1">
    <citation type="submission" date="2016-10" db="EMBL/GenBank/DDBJ databases">
        <authorList>
            <person name="de Groot N.N."/>
        </authorList>
    </citation>
    <scope>NUCLEOTIDE SEQUENCE [LARGE SCALE GENOMIC DNA]</scope>
    <source>
        <strain evidence="2 3">ATCC 51327</strain>
    </source>
</reference>
<dbReference type="STRING" id="29563.SAMN02983006_00187"/>
<proteinExistence type="predicted"/>
<keyword evidence="3" id="KW-1185">Reference proteome</keyword>
<dbReference type="RefSeq" id="WP_177181327.1">
    <property type="nucleotide sequence ID" value="NZ_FOTI01000001.1"/>
</dbReference>
<accession>A0A1I4EXY2</accession>
<protein>
    <submittedName>
        <fullName evidence="2">Uncharacterized protein</fullName>
    </submittedName>
</protein>
<sequence>MKKCPECGTMYAEEDGRGGVCRRCYERQQTGSMEKDSAWFAHRAGQPKKKY</sequence>
<evidence type="ECO:0000313" key="3">
    <source>
        <dbReference type="Proteomes" id="UP000199006"/>
    </source>
</evidence>
<dbReference type="Proteomes" id="UP000199006">
    <property type="component" value="Unassembled WGS sequence"/>
</dbReference>
<evidence type="ECO:0000313" key="2">
    <source>
        <dbReference type="EMBL" id="SFL10053.1"/>
    </source>
</evidence>
<name>A0A1I4EXY2_9FIRM</name>
<organism evidence="2 3">
    <name type="scientific">Halanaerobium salsuginis</name>
    <dbReference type="NCBI Taxonomy" id="29563"/>
    <lineage>
        <taxon>Bacteria</taxon>
        <taxon>Bacillati</taxon>
        <taxon>Bacillota</taxon>
        <taxon>Clostridia</taxon>
        <taxon>Halanaerobiales</taxon>
        <taxon>Halanaerobiaceae</taxon>
        <taxon>Halanaerobium</taxon>
    </lineage>
</organism>
<gene>
    <name evidence="2" type="ORF">SAMN02983006_00187</name>
</gene>
<dbReference type="EMBL" id="FOTI01000001">
    <property type="protein sequence ID" value="SFL10053.1"/>
    <property type="molecule type" value="Genomic_DNA"/>
</dbReference>
<evidence type="ECO:0000256" key="1">
    <source>
        <dbReference type="SAM" id="MobiDB-lite"/>
    </source>
</evidence>
<dbReference type="AlphaFoldDB" id="A0A1I4EXY2"/>